<evidence type="ECO:0000256" key="2">
    <source>
        <dbReference type="SAM" id="Phobius"/>
    </source>
</evidence>
<protein>
    <recommendedName>
        <fullName evidence="5">Transmembrane protein</fullName>
    </recommendedName>
</protein>
<feature type="transmembrane region" description="Helical" evidence="2">
    <location>
        <begin position="43"/>
        <end position="68"/>
    </location>
</feature>
<evidence type="ECO:0000256" key="1">
    <source>
        <dbReference type="SAM" id="MobiDB-lite"/>
    </source>
</evidence>
<feature type="region of interest" description="Disordered" evidence="1">
    <location>
        <begin position="465"/>
        <end position="573"/>
    </location>
</feature>
<feature type="transmembrane region" description="Helical" evidence="2">
    <location>
        <begin position="101"/>
        <end position="121"/>
    </location>
</feature>
<name>A0A0G4GEK8_VITBC</name>
<proteinExistence type="predicted"/>
<keyword evidence="4" id="KW-1185">Reference proteome</keyword>
<dbReference type="VEuPathDB" id="CryptoDB:Vbra_17572"/>
<feature type="region of interest" description="Disordered" evidence="1">
    <location>
        <begin position="341"/>
        <end position="403"/>
    </location>
</feature>
<dbReference type="EMBL" id="CDMY01000644">
    <property type="protein sequence ID" value="CEM27819.1"/>
    <property type="molecule type" value="Genomic_DNA"/>
</dbReference>
<feature type="compositionally biased region" description="Basic and acidic residues" evidence="1">
    <location>
        <begin position="526"/>
        <end position="541"/>
    </location>
</feature>
<feature type="transmembrane region" description="Helical" evidence="2">
    <location>
        <begin position="172"/>
        <end position="197"/>
    </location>
</feature>
<evidence type="ECO:0008006" key="5">
    <source>
        <dbReference type="Google" id="ProtNLM"/>
    </source>
</evidence>
<feature type="transmembrane region" description="Helical" evidence="2">
    <location>
        <begin position="610"/>
        <end position="630"/>
    </location>
</feature>
<feature type="transmembrane region" description="Helical" evidence="2">
    <location>
        <begin position="713"/>
        <end position="733"/>
    </location>
</feature>
<feature type="transmembrane region" description="Helical" evidence="2">
    <location>
        <begin position="141"/>
        <end position="160"/>
    </location>
</feature>
<gene>
    <name evidence="3" type="ORF">Vbra_17572</name>
</gene>
<dbReference type="AlphaFoldDB" id="A0A0G4GEK8"/>
<dbReference type="Proteomes" id="UP000041254">
    <property type="component" value="Unassembled WGS sequence"/>
</dbReference>
<keyword evidence="2" id="KW-0472">Membrane</keyword>
<reference evidence="3 4" key="1">
    <citation type="submission" date="2014-11" db="EMBL/GenBank/DDBJ databases">
        <authorList>
            <person name="Zhu J."/>
            <person name="Qi W."/>
            <person name="Song R."/>
        </authorList>
    </citation>
    <scope>NUCLEOTIDE SEQUENCE [LARGE SCALE GENOMIC DNA]</scope>
</reference>
<feature type="compositionally biased region" description="Low complexity" evidence="1">
    <location>
        <begin position="504"/>
        <end position="514"/>
    </location>
</feature>
<organism evidence="3 4">
    <name type="scientific">Vitrella brassicaformis (strain CCMP3155)</name>
    <dbReference type="NCBI Taxonomy" id="1169540"/>
    <lineage>
        <taxon>Eukaryota</taxon>
        <taxon>Sar</taxon>
        <taxon>Alveolata</taxon>
        <taxon>Colpodellida</taxon>
        <taxon>Vitrellaceae</taxon>
        <taxon>Vitrella</taxon>
    </lineage>
</organism>
<keyword evidence="2" id="KW-1133">Transmembrane helix</keyword>
<evidence type="ECO:0000313" key="4">
    <source>
        <dbReference type="Proteomes" id="UP000041254"/>
    </source>
</evidence>
<keyword evidence="2" id="KW-0812">Transmembrane</keyword>
<evidence type="ECO:0000313" key="3">
    <source>
        <dbReference type="EMBL" id="CEM27819.1"/>
    </source>
</evidence>
<dbReference type="InParanoid" id="A0A0G4GEK8"/>
<feature type="region of interest" description="Disordered" evidence="1">
    <location>
        <begin position="414"/>
        <end position="433"/>
    </location>
</feature>
<sequence>MNHAESTEWRESSRLTVGRCTCQFVAYHRFLGRILLTTLQLTAAALIVGIFLTVVIIAFASGAIPLISQPPTELLLYNCAVLCLEVNLAPQHAEAYGRRSLIWHAVGAIGVNWGMQIALYSVVPCVPGGSVKSCSFPFTNWIAVLSQLAGSVVFWMTIVREPKSWGGRLVKAIVSGVLVQVFIYTLMSVNVGVLLLARESNTLLAEVIITGGYPLLKMVIRELLLVLAIRAWTKEGRASHEVEQQLLPNNVRSSEAALGIPGKFLIYLASSRQVLLIAVFLQALAEFGARAVLALWGRVYYSAQGKKMKTAVAETATQIKARVSVLVPRLSTSSLSLSLSTSDDTMLHRSSPPPPTLPARPSSGHVEHLSPSPHPSLYILPSQNDADNDQDASAAQEPSENGDEGALVVVRSAPPSVSRSPPQGLSPLWPAPLAHQPSMARSISTERMLERWRSRSMSLDSVTLRASSRVSRVDSRAGTQGIPVVDGPWLEMDGSAKSRRPSSRRSGASAAEDSGGLGDPSQRPEVSSDEKRADDASQARGEEEEDGVSARDGEKLAVSVQERATSPEGQTAIMGLENHNSGVARSRTFVLLQSDRGAFIHRREITAANLILADLLINVIAIVALSYSLVLGSLVTLTSGSPADSSTEDVSMTSPQEDADRKWGVISGGELAVRATIILCVEYVTDIVAFVAEDWAYGIEAWRKRIQLSFSEHVTFGFTSLAACAYLALALVVET</sequence>
<accession>A0A0G4GEK8</accession>